<organism evidence="3 4">
    <name type="scientific">Streptomyces sparsogenes DSM 40356</name>
    <dbReference type="NCBI Taxonomy" id="1331668"/>
    <lineage>
        <taxon>Bacteria</taxon>
        <taxon>Bacillati</taxon>
        <taxon>Actinomycetota</taxon>
        <taxon>Actinomycetes</taxon>
        <taxon>Kitasatosporales</taxon>
        <taxon>Streptomycetaceae</taxon>
        <taxon>Streptomyces</taxon>
    </lineage>
</organism>
<dbReference type="STRING" id="67365.GCA_001704635_07784"/>
<comment type="caution">
    <text evidence="3">The sequence shown here is derived from an EMBL/GenBank/DDBJ whole genome shotgun (WGS) entry which is preliminary data.</text>
</comment>
<feature type="signal peptide" evidence="2">
    <location>
        <begin position="1"/>
        <end position="35"/>
    </location>
</feature>
<feature type="chain" id="PRO_5012458372" description="Hydrogenase expression protein HypF" evidence="2">
    <location>
        <begin position="36"/>
        <end position="443"/>
    </location>
</feature>
<evidence type="ECO:0000256" key="2">
    <source>
        <dbReference type="SAM" id="SignalP"/>
    </source>
</evidence>
<feature type="compositionally biased region" description="Low complexity" evidence="1">
    <location>
        <begin position="259"/>
        <end position="275"/>
    </location>
</feature>
<evidence type="ECO:0008006" key="5">
    <source>
        <dbReference type="Google" id="ProtNLM"/>
    </source>
</evidence>
<proteinExistence type="predicted"/>
<gene>
    <name evidence="3" type="ORF">SPAR_06390</name>
</gene>
<keyword evidence="4" id="KW-1185">Reference proteome</keyword>
<dbReference type="EMBL" id="ASQP01000096">
    <property type="protein sequence ID" value="OMI40328.1"/>
    <property type="molecule type" value="Genomic_DNA"/>
</dbReference>
<dbReference type="Proteomes" id="UP000186168">
    <property type="component" value="Unassembled WGS sequence"/>
</dbReference>
<dbReference type="AlphaFoldDB" id="A0A1R1SPU4"/>
<keyword evidence="2" id="KW-0732">Signal</keyword>
<feature type="region of interest" description="Disordered" evidence="1">
    <location>
        <begin position="32"/>
        <end position="288"/>
    </location>
</feature>
<feature type="compositionally biased region" description="Low complexity" evidence="1">
    <location>
        <begin position="112"/>
        <end position="128"/>
    </location>
</feature>
<feature type="compositionally biased region" description="Low complexity" evidence="1">
    <location>
        <begin position="145"/>
        <end position="155"/>
    </location>
</feature>
<accession>A0A1R1SPU4</accession>
<protein>
    <recommendedName>
        <fullName evidence="5">Hydrogenase expression protein HypF</fullName>
    </recommendedName>
</protein>
<feature type="compositionally biased region" description="Basic and acidic residues" evidence="1">
    <location>
        <begin position="131"/>
        <end position="144"/>
    </location>
</feature>
<evidence type="ECO:0000256" key="1">
    <source>
        <dbReference type="SAM" id="MobiDB-lite"/>
    </source>
</evidence>
<reference evidence="3 4" key="1">
    <citation type="submission" date="2013-05" db="EMBL/GenBank/DDBJ databases">
        <title>Genome sequence of Streptomyces sparsogenes DSM 40356.</title>
        <authorList>
            <person name="Coyne S."/>
            <person name="Seebeck F.P."/>
        </authorList>
    </citation>
    <scope>NUCLEOTIDE SEQUENCE [LARGE SCALE GENOMIC DNA]</scope>
    <source>
        <strain evidence="3 4">DSM 40356</strain>
    </source>
</reference>
<sequence>MLTRFHMPAGKAIALAAMPTAVLMGMGLTPQLAQATSRAEDRYKPGPCVTRTDEADKDSKDSKDSKAGDKGDKSTDKSGETSKGSEDKGSGDKGSGDKDSAGKGGDGKADEPGSTPTPSATSDPAPSGGKTGDDADGKTDDKTPEQSTSSPSPSETKSKNPLDPLGLGDAIKDIFTGGGDEDGDKEGTAEPSATPSPSSSPTGSSSKPSDPVGDTADKAGDAAKDTADKADKAADNAKDKAGDAAEDAGDKAGEDKADGATPTATPTAPSPSASGSGDGKEPFPCPTYDAEAYENAEGEPTSSLLPDEPWTLKSTLLTLHGLNYEGIVEVKTYSGQIKKVLKFTAGGIEIKDLHQLTVGAGGTTTHVAAREGSTSTFDNGPITMYTEELSGNLLGIVPITFSPKSPPPLNLPEVFFTDVTVTQAGQFGGDLTIPGMHLYKTGG</sequence>
<feature type="compositionally biased region" description="Basic and acidic residues" evidence="1">
    <location>
        <begin position="51"/>
        <end position="111"/>
    </location>
</feature>
<feature type="compositionally biased region" description="Basic and acidic residues" evidence="1">
    <location>
        <begin position="215"/>
        <end position="258"/>
    </location>
</feature>
<evidence type="ECO:0000313" key="3">
    <source>
        <dbReference type="EMBL" id="OMI40328.1"/>
    </source>
</evidence>
<name>A0A1R1SPU4_9ACTN</name>
<feature type="compositionally biased region" description="Low complexity" evidence="1">
    <location>
        <begin position="191"/>
        <end position="214"/>
    </location>
</feature>
<evidence type="ECO:0000313" key="4">
    <source>
        <dbReference type="Proteomes" id="UP000186168"/>
    </source>
</evidence>